<keyword evidence="2" id="KW-1185">Reference proteome</keyword>
<proteinExistence type="predicted"/>
<sequence length="318" mass="37845">MQKSTSILLLFFLVISCGDTKDYPTDLKPIYSDFENVWQERNLFGKVKKVEFYKGTYQNENDNVKPSLVFIEKFTDFGTLKEKSNYDSFGEFFQKDIYEFDGQLLTKNISTDKKGNKNYLLIIENDTTKNITRNKWFVNDSLESVMDLVYNRKNLLTKKIVYEDRDTIITHNEYRFDKANNIVLETQTVENESEPIYINENLYDENGNLTKSKSKTSWTTFITDLEWENGRIKKRTEYTVSADLKTHLDEITEFDGLFNPINSKIYENAELNRELKYKYELDKKGNWINRKVSMKEHFAKSKKFIPIYIESRTITYWE</sequence>
<dbReference type="RefSeq" id="WP_072305088.1">
    <property type="nucleotide sequence ID" value="NZ_FPIY01000014.1"/>
</dbReference>
<accession>A0A1K1RCF7</accession>
<evidence type="ECO:0000313" key="1">
    <source>
        <dbReference type="EMBL" id="SFW69633.1"/>
    </source>
</evidence>
<dbReference type="OrthoDB" id="1336154at2"/>
<gene>
    <name evidence="1" type="ORF">SAMN05660313_03490</name>
</gene>
<dbReference type="EMBL" id="FPIY01000014">
    <property type="protein sequence ID" value="SFW69633.1"/>
    <property type="molecule type" value="Genomic_DNA"/>
</dbReference>
<reference evidence="2" key="1">
    <citation type="submission" date="2016-11" db="EMBL/GenBank/DDBJ databases">
        <authorList>
            <person name="Varghese N."/>
            <person name="Submissions S."/>
        </authorList>
    </citation>
    <scope>NUCLEOTIDE SEQUENCE [LARGE SCALE GENOMIC DNA]</scope>
    <source>
        <strain evidence="2">DSM 24786</strain>
    </source>
</reference>
<evidence type="ECO:0000313" key="2">
    <source>
        <dbReference type="Proteomes" id="UP000183257"/>
    </source>
</evidence>
<organism evidence="1 2">
    <name type="scientific">Cellulophaga fucicola</name>
    <dbReference type="NCBI Taxonomy" id="76595"/>
    <lineage>
        <taxon>Bacteria</taxon>
        <taxon>Pseudomonadati</taxon>
        <taxon>Bacteroidota</taxon>
        <taxon>Flavobacteriia</taxon>
        <taxon>Flavobacteriales</taxon>
        <taxon>Flavobacteriaceae</taxon>
        <taxon>Cellulophaga</taxon>
    </lineage>
</organism>
<dbReference type="PROSITE" id="PS51257">
    <property type="entry name" value="PROKAR_LIPOPROTEIN"/>
    <property type="match status" value="1"/>
</dbReference>
<name>A0A1K1RCF7_9FLAO</name>
<dbReference type="AlphaFoldDB" id="A0A1K1RCF7"/>
<protein>
    <recommendedName>
        <fullName evidence="3">YD repeat-containing protein</fullName>
    </recommendedName>
</protein>
<dbReference type="Proteomes" id="UP000183257">
    <property type="component" value="Unassembled WGS sequence"/>
</dbReference>
<evidence type="ECO:0008006" key="3">
    <source>
        <dbReference type="Google" id="ProtNLM"/>
    </source>
</evidence>